<dbReference type="AlphaFoldDB" id="A0A9D2I504"/>
<reference evidence="1" key="1">
    <citation type="journal article" date="2021" name="PeerJ">
        <title>Extensive microbial diversity within the chicken gut microbiome revealed by metagenomics and culture.</title>
        <authorList>
            <person name="Gilroy R."/>
            <person name="Ravi A."/>
            <person name="Getino M."/>
            <person name="Pursley I."/>
            <person name="Horton D.L."/>
            <person name="Alikhan N.F."/>
            <person name="Baker D."/>
            <person name="Gharbi K."/>
            <person name="Hall N."/>
            <person name="Watson M."/>
            <person name="Adriaenssens E.M."/>
            <person name="Foster-Nyarko E."/>
            <person name="Jarju S."/>
            <person name="Secka A."/>
            <person name="Antonio M."/>
            <person name="Oren A."/>
            <person name="Chaudhuri R.R."/>
            <person name="La Ragione R."/>
            <person name="Hildebrand F."/>
            <person name="Pallen M.J."/>
        </authorList>
    </citation>
    <scope>NUCLEOTIDE SEQUENCE</scope>
    <source>
        <strain evidence="1">CHK179-7159</strain>
    </source>
</reference>
<proteinExistence type="predicted"/>
<comment type="caution">
    <text evidence="1">The sequence shown here is derived from an EMBL/GenBank/DDBJ whole genome shotgun (WGS) entry which is preliminary data.</text>
</comment>
<sequence length="50" mass="5583">MDSSAIQVTNAGVYELNCFHRDKLYSILTRAGYFLAGAVIMKIMDSLLQL</sequence>
<gene>
    <name evidence="1" type="ORF">H9717_03535</name>
</gene>
<evidence type="ECO:0000313" key="2">
    <source>
        <dbReference type="Proteomes" id="UP000886858"/>
    </source>
</evidence>
<dbReference type="Proteomes" id="UP000886858">
    <property type="component" value="Unassembled WGS sequence"/>
</dbReference>
<accession>A0A9D2I504</accession>
<name>A0A9D2I504_9FIRM</name>
<evidence type="ECO:0000313" key="1">
    <source>
        <dbReference type="EMBL" id="HJA92182.1"/>
    </source>
</evidence>
<reference evidence="1" key="2">
    <citation type="submission" date="2021-04" db="EMBL/GenBank/DDBJ databases">
        <authorList>
            <person name="Gilroy R."/>
        </authorList>
    </citation>
    <scope>NUCLEOTIDE SEQUENCE</scope>
    <source>
        <strain evidence="1">CHK179-7159</strain>
    </source>
</reference>
<organism evidence="1 2">
    <name type="scientific">Candidatus Eisenbergiella merdipullorum</name>
    <dbReference type="NCBI Taxonomy" id="2838553"/>
    <lineage>
        <taxon>Bacteria</taxon>
        <taxon>Bacillati</taxon>
        <taxon>Bacillota</taxon>
        <taxon>Clostridia</taxon>
        <taxon>Lachnospirales</taxon>
        <taxon>Lachnospiraceae</taxon>
        <taxon>Eisenbergiella</taxon>
    </lineage>
</organism>
<dbReference type="EMBL" id="DWYY01000042">
    <property type="protein sequence ID" value="HJA92182.1"/>
    <property type="molecule type" value="Genomic_DNA"/>
</dbReference>
<protein>
    <submittedName>
        <fullName evidence="1">Uncharacterized protein</fullName>
    </submittedName>
</protein>